<evidence type="ECO:0000313" key="4">
    <source>
        <dbReference type="EMBL" id="TCK99896.1"/>
    </source>
</evidence>
<dbReference type="Pfam" id="PF00156">
    <property type="entry name" value="Pribosyltran"/>
    <property type="match status" value="1"/>
</dbReference>
<dbReference type="EMBL" id="SMGR01000004">
    <property type="protein sequence ID" value="TCK99896.1"/>
    <property type="molecule type" value="Genomic_DNA"/>
</dbReference>
<dbReference type="RefSeq" id="WP_341785820.1">
    <property type="nucleotide sequence ID" value="NZ_SMGR01000004.1"/>
</dbReference>
<sequence length="244" mass="26540">MMMVSKFQTALQWVFPPRCVACGALVDGDFSLCGHCWAQTPFLGGTQCDFCGVQVTADSVEDQLTCDDCQTRERPWIAGNASLAYEGVARKLVLALKHGDRLDIAVPAAKWMSGSARNYVEENCLVAPVPLHWSRFLKRRYNQSALLGRNMARNLGIEFCPDALARPRVAGNTAGLTTDERFSKLENAIEPHHKRGSRMDGRRVILVDDVMTSGATLTAAAKAALQAGAKDVCVVTLARVAKDA</sequence>
<dbReference type="Gene3D" id="3.40.50.2020">
    <property type="match status" value="1"/>
</dbReference>
<dbReference type="Pfam" id="PF18912">
    <property type="entry name" value="DZR_2"/>
    <property type="match status" value="1"/>
</dbReference>
<evidence type="ECO:0000259" key="3">
    <source>
        <dbReference type="Pfam" id="PF18912"/>
    </source>
</evidence>
<gene>
    <name evidence="4" type="ORF">BXY66_3600</name>
</gene>
<evidence type="ECO:0000259" key="2">
    <source>
        <dbReference type="Pfam" id="PF00156"/>
    </source>
</evidence>
<evidence type="ECO:0000313" key="5">
    <source>
        <dbReference type="Proteomes" id="UP000295673"/>
    </source>
</evidence>
<dbReference type="PANTHER" id="PTHR47505:SF1">
    <property type="entry name" value="DNA UTILIZATION PROTEIN YHGH"/>
    <property type="match status" value="1"/>
</dbReference>
<dbReference type="InterPro" id="IPR029057">
    <property type="entry name" value="PRTase-like"/>
</dbReference>
<dbReference type="CDD" id="cd06223">
    <property type="entry name" value="PRTases_typeI"/>
    <property type="match status" value="1"/>
</dbReference>
<dbReference type="Proteomes" id="UP000295673">
    <property type="component" value="Unassembled WGS sequence"/>
</dbReference>
<comment type="caution">
    <text evidence="4">The sequence shown here is derived from an EMBL/GenBank/DDBJ whole genome shotgun (WGS) entry which is preliminary data.</text>
</comment>
<organism evidence="4 5">
    <name type="scientific">Shimia isoporae</name>
    <dbReference type="NCBI Taxonomy" id="647720"/>
    <lineage>
        <taxon>Bacteria</taxon>
        <taxon>Pseudomonadati</taxon>
        <taxon>Pseudomonadota</taxon>
        <taxon>Alphaproteobacteria</taxon>
        <taxon>Rhodobacterales</taxon>
        <taxon>Roseobacteraceae</taxon>
    </lineage>
</organism>
<protein>
    <submittedName>
        <fullName evidence="4">ComF family protein</fullName>
    </submittedName>
</protein>
<name>A0A4R1N1Q8_9RHOB</name>
<dbReference type="InterPro" id="IPR000836">
    <property type="entry name" value="PRTase_dom"/>
</dbReference>
<dbReference type="AlphaFoldDB" id="A0A4R1N1Q8"/>
<dbReference type="SUPFAM" id="SSF53271">
    <property type="entry name" value="PRTase-like"/>
    <property type="match status" value="1"/>
</dbReference>
<dbReference type="InterPro" id="IPR051910">
    <property type="entry name" value="ComF/GntX_DNA_util-trans"/>
</dbReference>
<comment type="similarity">
    <text evidence="1">Belongs to the ComF/GntX family.</text>
</comment>
<keyword evidence="5" id="KW-1185">Reference proteome</keyword>
<proteinExistence type="inferred from homology"/>
<feature type="domain" description="Double zinc ribbon" evidence="3">
    <location>
        <begin position="10"/>
        <end position="70"/>
    </location>
</feature>
<reference evidence="4 5" key="1">
    <citation type="submission" date="2019-03" db="EMBL/GenBank/DDBJ databases">
        <title>Genomic Encyclopedia of Archaeal and Bacterial Type Strains, Phase II (KMG-II): from individual species to whole genera.</title>
        <authorList>
            <person name="Goeker M."/>
        </authorList>
    </citation>
    <scope>NUCLEOTIDE SEQUENCE [LARGE SCALE GENOMIC DNA]</scope>
    <source>
        <strain evidence="4 5">DSM 26433</strain>
    </source>
</reference>
<accession>A0A4R1N1Q8</accession>
<feature type="domain" description="Phosphoribosyltransferase" evidence="2">
    <location>
        <begin position="179"/>
        <end position="240"/>
    </location>
</feature>
<dbReference type="InterPro" id="IPR044005">
    <property type="entry name" value="DZR_2"/>
</dbReference>
<evidence type="ECO:0000256" key="1">
    <source>
        <dbReference type="ARBA" id="ARBA00008007"/>
    </source>
</evidence>
<dbReference type="PANTHER" id="PTHR47505">
    <property type="entry name" value="DNA UTILIZATION PROTEIN YHGH"/>
    <property type="match status" value="1"/>
</dbReference>